<keyword evidence="2" id="KW-1185">Reference proteome</keyword>
<name>A0ABD5M286_9EURY</name>
<reference evidence="1 2" key="1">
    <citation type="submission" date="2024-06" db="EMBL/GenBank/DDBJ databases">
        <title>Halorubrum miltondacostae sp. nov., a potential PHA producer isolated from an inland solar saltern in Rio Maior, Portugal.</title>
        <authorList>
            <person name="Albuquerque L."/>
            <person name="Viver T."/>
            <person name="Barroso C."/>
            <person name="Claudino R."/>
            <person name="Galvan M."/>
            <person name="Simoes G."/>
            <person name="Lobo Da Cunha A."/>
            <person name="Egas C."/>
        </authorList>
    </citation>
    <scope>NUCLEOTIDE SEQUENCE [LARGE SCALE GENOMIC DNA]</scope>
    <source>
        <strain evidence="1 2">RMP-11</strain>
    </source>
</reference>
<protein>
    <submittedName>
        <fullName evidence="1">Uncharacterized protein</fullName>
    </submittedName>
</protein>
<evidence type="ECO:0000313" key="1">
    <source>
        <dbReference type="EMBL" id="MEZ3163615.1"/>
    </source>
</evidence>
<accession>A0ABD5M286</accession>
<dbReference type="AlphaFoldDB" id="A0ABD5M286"/>
<dbReference type="EMBL" id="JBEDNY010000002">
    <property type="protein sequence ID" value="MEZ3163615.1"/>
    <property type="molecule type" value="Genomic_DNA"/>
</dbReference>
<proteinExistence type="predicted"/>
<gene>
    <name evidence="1" type="ORF">ABNG04_06960</name>
</gene>
<organism evidence="1 2">
    <name type="scientific">Halorubrum miltondacostae</name>
    <dbReference type="NCBI Taxonomy" id="3076378"/>
    <lineage>
        <taxon>Archaea</taxon>
        <taxon>Methanobacteriati</taxon>
        <taxon>Methanobacteriota</taxon>
        <taxon>Stenosarchaea group</taxon>
        <taxon>Halobacteria</taxon>
        <taxon>Halobacteriales</taxon>
        <taxon>Haloferacaceae</taxon>
        <taxon>Halorubrum</taxon>
    </lineage>
</organism>
<evidence type="ECO:0000313" key="2">
    <source>
        <dbReference type="Proteomes" id="UP001567572"/>
    </source>
</evidence>
<comment type="caution">
    <text evidence="1">The sequence shown here is derived from an EMBL/GenBank/DDBJ whole genome shotgun (WGS) entry which is preliminary data.</text>
</comment>
<dbReference type="RefSeq" id="WP_371161235.1">
    <property type="nucleotide sequence ID" value="NZ_JBEDNX010000004.1"/>
</dbReference>
<sequence>MSSSTDFADTLDSPDTLGTLVIEDRSEPTQQLWTASDSTVDDIVTAANDDDEDVFAELTSQIEDNNATQTSTVAEGDQVIHQLGADGLSGLLDNESTDDATAALNGALGNPNGIDGENSLNLRVQQTDDSTTANQDPVELQSNITGNMTVFANATTDNIYIVYDIDDTVAADGDEFDARFRVQD</sequence>
<dbReference type="Proteomes" id="UP001567572">
    <property type="component" value="Unassembled WGS sequence"/>
</dbReference>